<organism evidence="10 11">
    <name type="scientific">Pseudolactococcus chungangensis CAU 28 = DSM 22330</name>
    <dbReference type="NCBI Taxonomy" id="1122154"/>
    <lineage>
        <taxon>Bacteria</taxon>
        <taxon>Bacillati</taxon>
        <taxon>Bacillota</taxon>
        <taxon>Bacilli</taxon>
        <taxon>Lactobacillales</taxon>
        <taxon>Streptococcaceae</taxon>
        <taxon>Pseudolactococcus</taxon>
    </lineage>
</organism>
<dbReference type="InterPro" id="IPR013783">
    <property type="entry name" value="Ig-like_fold"/>
</dbReference>
<feature type="signal peptide" evidence="6">
    <location>
        <begin position="1"/>
        <end position="33"/>
    </location>
</feature>
<evidence type="ECO:0000256" key="2">
    <source>
        <dbReference type="ARBA" id="ARBA00009902"/>
    </source>
</evidence>
<dbReference type="InterPro" id="IPR001362">
    <property type="entry name" value="Glyco_hydro_32"/>
</dbReference>
<accession>A0A1K2HID4</accession>
<dbReference type="InterPro" id="IPR023296">
    <property type="entry name" value="Glyco_hydro_beta-prop_sf"/>
</dbReference>
<gene>
    <name evidence="9" type="ORF">RR45_GL001227</name>
    <name evidence="10" type="ORF">SAMN02746068_02001</name>
</gene>
<dbReference type="Gene3D" id="2.60.40.10">
    <property type="entry name" value="Immunoglobulins"/>
    <property type="match status" value="1"/>
</dbReference>
<evidence type="ECO:0000259" key="7">
    <source>
        <dbReference type="Pfam" id="PF00251"/>
    </source>
</evidence>
<comment type="subcellular location">
    <subcellularLocation>
        <location evidence="1">Cell envelope</location>
    </subcellularLocation>
</comment>
<dbReference type="STRING" id="1122154.SAMN02746068_02001"/>
<feature type="domain" description="Glycosyl hydrolase family 32 N-terminal" evidence="7">
    <location>
        <begin position="53"/>
        <end position="119"/>
    </location>
</feature>
<feature type="chain" id="PRO_5009678487" evidence="6">
    <location>
        <begin position="34"/>
        <end position="940"/>
    </location>
</feature>
<dbReference type="PANTHER" id="PTHR42800">
    <property type="entry name" value="EXOINULINASE INUD (AFU_ORTHOLOGUE AFUA_5G00480)"/>
    <property type="match status" value="1"/>
</dbReference>
<dbReference type="Proteomes" id="UP000185655">
    <property type="component" value="Unassembled WGS sequence"/>
</dbReference>
<evidence type="ECO:0000313" key="11">
    <source>
        <dbReference type="Proteomes" id="UP000185655"/>
    </source>
</evidence>
<dbReference type="GO" id="GO:0005987">
    <property type="term" value="P:sucrose catabolic process"/>
    <property type="evidence" value="ECO:0007669"/>
    <property type="project" value="TreeGrafter"/>
</dbReference>
<dbReference type="GO" id="GO:0030313">
    <property type="term" value="C:cell envelope"/>
    <property type="evidence" value="ECO:0007669"/>
    <property type="project" value="UniProtKB-SubCell"/>
</dbReference>
<dbReference type="EMBL" id="JXJT01000028">
    <property type="protein sequence ID" value="PCS00502.1"/>
    <property type="molecule type" value="Genomic_DNA"/>
</dbReference>
<dbReference type="Gene3D" id="2.60.40.4270">
    <property type="entry name" value="Listeria-Bacteroides repeat domain"/>
    <property type="match status" value="1"/>
</dbReference>
<evidence type="ECO:0000256" key="6">
    <source>
        <dbReference type="SAM" id="SignalP"/>
    </source>
</evidence>
<dbReference type="InterPro" id="IPR013320">
    <property type="entry name" value="ConA-like_dom_sf"/>
</dbReference>
<dbReference type="Pfam" id="PF00251">
    <property type="entry name" value="Glyco_hydro_32N"/>
    <property type="match status" value="2"/>
</dbReference>
<evidence type="ECO:0000256" key="4">
    <source>
        <dbReference type="ARBA" id="ARBA00023295"/>
    </source>
</evidence>
<dbReference type="InterPro" id="IPR013148">
    <property type="entry name" value="Glyco_hydro_32_N"/>
</dbReference>
<proteinExistence type="inferred from homology"/>
<dbReference type="Proteomes" id="UP000218979">
    <property type="component" value="Unassembled WGS sequence"/>
</dbReference>
<keyword evidence="12" id="KW-1185">Reference proteome</keyword>
<keyword evidence="6" id="KW-0732">Signal</keyword>
<dbReference type="RefSeq" id="WP_072353663.1">
    <property type="nucleotide sequence ID" value="NZ_FPKS01000017.1"/>
</dbReference>
<evidence type="ECO:0000313" key="10">
    <source>
        <dbReference type="EMBL" id="SFZ76600.1"/>
    </source>
</evidence>
<sequence length="940" mass="103586">MKKQKLKAYLKFIVAGIVASVVFSLATIQTVSAVSSANQNSWQYNELYRNQYHYSAAKNWLNDPNGLLYDDSTATYHMYYQYNPNGNGWGDMSWGHATSKDLTNWQEQPVAIPMLENQERMDFTFENTKGQFTDNGKDGKVRYWGQPCTDWVEKNAKKYIFSGSTVLDKENISGLGENTILAYYTSCFQIATRWNDGGDGGMGSWIGMSEVQEQHLAYSTDGGQTFKQFDGAKNAAENLAGTANQQSPKAIIPVTAISGLPGVDAKDFRDPKVVYDEEHKQWLMIVVAGQQALIFKSDNLIDWTYASAIQRQHDVGVGVWECPELIPMKVKDSDDIKWVLTMSVQDNAYASGSGMQYMVGDIDAQGVWTPATANTLANPNWLDYGEDFYAGVTFGNTGNRRIMLAWQSNWKWTGLQQTTPWYSNMTVPRELTLVADAAYDGGYKLVQAPVTELDLANGQDAIVPTTDKGTGALDTGLILTGDMNNANAAKVTNFKGTAYKIEAEFSWEATSKPSALGLYVRGTDNFERKLLVGYDLGSQLAYLNMLSTDDQDIQAPGRDHTNAFVPDAGHIKLTALVDESSIEIFVNDGEKTITQVFYFRPEKIGGSHVKTDNIGFYVEGGNDKKATVKNVKITSYRSIFGEITNPNHTIEVSQGDLFDPLTALTFNNALGDGTTNTPTFTILENTVDTSVVGYYTLLAGVTNSAGKYQEISVRVNVTPKIVTYTVEHYHISSSGTVLKETEILKGEANTLATAKPKVYASHTLDITHPETVLTGNIKGDGTSVLKLYYQIDTYTVIFKDDDGRVISTQTVEHGANAATPDKPIKKGSTFTGWDKADTVWQNVTRNVTVTAEYKKDGSVADKDKIATSDDIPSNNWTTQPTVIGTLPRTEEVKLQATGALPRTGETKTVNRVVVIVALSFCGFLLLLLVKRCKVKRDEIQ</sequence>
<dbReference type="OrthoDB" id="9759709at2"/>
<dbReference type="GO" id="GO:0005737">
    <property type="term" value="C:cytoplasm"/>
    <property type="evidence" value="ECO:0007669"/>
    <property type="project" value="TreeGrafter"/>
</dbReference>
<dbReference type="EMBL" id="FPKS01000017">
    <property type="protein sequence ID" value="SFZ76600.1"/>
    <property type="molecule type" value="Genomic_DNA"/>
</dbReference>
<feature type="transmembrane region" description="Helical" evidence="5">
    <location>
        <begin position="912"/>
        <end position="929"/>
    </location>
</feature>
<reference evidence="9 12" key="1">
    <citation type="submission" date="2014-12" db="EMBL/GenBank/DDBJ databases">
        <title>Draft genome sequences of 10 type strains of Lactococcus.</title>
        <authorList>
            <person name="Sun Z."/>
            <person name="Zhong Z."/>
            <person name="Liu W."/>
            <person name="Zhang W."/>
            <person name="Zhang H."/>
        </authorList>
    </citation>
    <scope>NUCLEOTIDE SEQUENCE [LARGE SCALE GENOMIC DNA]</scope>
    <source>
        <strain evidence="9 12">DSM 22330</strain>
    </source>
</reference>
<dbReference type="GO" id="GO:0004575">
    <property type="term" value="F:sucrose alpha-glucosidase activity"/>
    <property type="evidence" value="ECO:0007669"/>
    <property type="project" value="TreeGrafter"/>
</dbReference>
<dbReference type="SUPFAM" id="SSF49899">
    <property type="entry name" value="Concanavalin A-like lectins/glucanases"/>
    <property type="match status" value="1"/>
</dbReference>
<dbReference type="Gene3D" id="2.115.10.20">
    <property type="entry name" value="Glycosyl hydrolase domain, family 43"/>
    <property type="match status" value="1"/>
</dbReference>
<dbReference type="InterPro" id="IPR013378">
    <property type="entry name" value="InlB-like_B-rpt"/>
</dbReference>
<dbReference type="PANTHER" id="PTHR42800:SF1">
    <property type="entry name" value="EXOINULINASE INUD (AFU_ORTHOLOGUE AFUA_5G00480)"/>
    <property type="match status" value="1"/>
</dbReference>
<evidence type="ECO:0000313" key="12">
    <source>
        <dbReference type="Proteomes" id="UP000218979"/>
    </source>
</evidence>
<dbReference type="InterPro" id="IPR042229">
    <property type="entry name" value="Listeria/Bacterioides_rpt_sf"/>
</dbReference>
<dbReference type="SMART" id="SM00640">
    <property type="entry name" value="Glyco_32"/>
    <property type="match status" value="1"/>
</dbReference>
<dbReference type="Gene3D" id="2.60.120.560">
    <property type="entry name" value="Exo-inulinase, domain 1"/>
    <property type="match status" value="1"/>
</dbReference>
<dbReference type="InterPro" id="IPR013189">
    <property type="entry name" value="Glyco_hydro_32_C"/>
</dbReference>
<keyword evidence="5" id="KW-0472">Membrane</keyword>
<dbReference type="CDD" id="cd18622">
    <property type="entry name" value="GH32_Inu-like"/>
    <property type="match status" value="1"/>
</dbReference>
<keyword evidence="4" id="KW-0326">Glycosidase</keyword>
<evidence type="ECO:0000259" key="8">
    <source>
        <dbReference type="Pfam" id="PF08244"/>
    </source>
</evidence>
<dbReference type="Pfam" id="PF09479">
    <property type="entry name" value="Flg_new"/>
    <property type="match status" value="1"/>
</dbReference>
<feature type="domain" description="Glycosyl hydrolase family 32 N-terminal" evidence="7">
    <location>
        <begin position="155"/>
        <end position="449"/>
    </location>
</feature>
<reference evidence="10 11" key="2">
    <citation type="submission" date="2016-11" db="EMBL/GenBank/DDBJ databases">
        <authorList>
            <person name="Jaros S."/>
            <person name="Januszkiewicz K."/>
            <person name="Wedrychowicz H."/>
        </authorList>
    </citation>
    <scope>NUCLEOTIDE SEQUENCE [LARGE SCALE GENOMIC DNA]</scope>
    <source>
        <strain evidence="10 11">DSM 22330</strain>
    </source>
</reference>
<keyword evidence="3 10" id="KW-0378">Hydrolase</keyword>
<dbReference type="Pfam" id="PF08244">
    <property type="entry name" value="Glyco_hydro_32C"/>
    <property type="match status" value="1"/>
</dbReference>
<dbReference type="AlphaFoldDB" id="A0A1K2HID4"/>
<name>A0A1K2HID4_9LACT</name>
<evidence type="ECO:0000256" key="5">
    <source>
        <dbReference type="SAM" id="Phobius"/>
    </source>
</evidence>
<evidence type="ECO:0000256" key="3">
    <source>
        <dbReference type="ARBA" id="ARBA00022801"/>
    </source>
</evidence>
<keyword evidence="5" id="KW-0812">Transmembrane</keyword>
<keyword evidence="5" id="KW-1133">Transmembrane helix</keyword>
<comment type="similarity">
    <text evidence="2">Belongs to the glycosyl hydrolase 32 family.</text>
</comment>
<evidence type="ECO:0000313" key="9">
    <source>
        <dbReference type="EMBL" id="PCS00502.1"/>
    </source>
</evidence>
<dbReference type="SUPFAM" id="SSF75005">
    <property type="entry name" value="Arabinanase/levansucrase/invertase"/>
    <property type="match status" value="1"/>
</dbReference>
<protein>
    <submittedName>
        <fullName evidence="10">Sucrose-6-phosphate hydrolase SacC, GH32 family</fullName>
    </submittedName>
</protein>
<evidence type="ECO:0000256" key="1">
    <source>
        <dbReference type="ARBA" id="ARBA00004196"/>
    </source>
</evidence>
<feature type="domain" description="Glycosyl hydrolase family 32 C-terminal" evidence="8">
    <location>
        <begin position="490"/>
        <end position="634"/>
    </location>
</feature>